<dbReference type="HOGENOM" id="CLU_3056886_0_0_1"/>
<name>V9DVS4_PHYNI</name>
<protein>
    <submittedName>
        <fullName evidence="1">Uncharacterized protein</fullName>
    </submittedName>
</protein>
<keyword evidence="2" id="KW-1185">Reference proteome</keyword>
<dbReference type="EMBL" id="ANIZ01004404">
    <property type="protein sequence ID" value="ETI30122.1"/>
    <property type="molecule type" value="Genomic_DNA"/>
</dbReference>
<organism evidence="1 2">
    <name type="scientific">Phytophthora nicotianae P1569</name>
    <dbReference type="NCBI Taxonomy" id="1317065"/>
    <lineage>
        <taxon>Eukaryota</taxon>
        <taxon>Sar</taxon>
        <taxon>Stramenopiles</taxon>
        <taxon>Oomycota</taxon>
        <taxon>Peronosporomycetes</taxon>
        <taxon>Peronosporales</taxon>
        <taxon>Peronosporaceae</taxon>
        <taxon>Phytophthora</taxon>
    </lineage>
</organism>
<sequence>MMKENVEIVNRTNNPLEANHRRLAGTFGAPHPSILNVAEVLKQEAKNYLDQLAD</sequence>
<reference evidence="1 2" key="1">
    <citation type="submission" date="2013-11" db="EMBL/GenBank/DDBJ databases">
        <title>The Genome Sequence of Phytophthora parasitica P1569.</title>
        <authorList>
            <consortium name="The Broad Institute Genomics Platform"/>
            <person name="Russ C."/>
            <person name="Tyler B."/>
            <person name="Panabieres F."/>
            <person name="Shan W."/>
            <person name="Tripathy S."/>
            <person name="Grunwald N."/>
            <person name="Machado M."/>
            <person name="Johnson C.S."/>
            <person name="Arredondo F."/>
            <person name="Hong C."/>
            <person name="Coffey M."/>
            <person name="Young S.K."/>
            <person name="Zeng Q."/>
            <person name="Gargeya S."/>
            <person name="Fitzgerald M."/>
            <person name="Abouelleil A."/>
            <person name="Alvarado L."/>
            <person name="Chapman S.B."/>
            <person name="Gainer-Dewar J."/>
            <person name="Goldberg J."/>
            <person name="Griggs A."/>
            <person name="Gujja S."/>
            <person name="Hansen M."/>
            <person name="Howarth C."/>
            <person name="Imamovic A."/>
            <person name="Ireland A."/>
            <person name="Larimer J."/>
            <person name="McCowan C."/>
            <person name="Murphy C."/>
            <person name="Pearson M."/>
            <person name="Poon T.W."/>
            <person name="Priest M."/>
            <person name="Roberts A."/>
            <person name="Saif S."/>
            <person name="Shea T."/>
            <person name="Sykes S."/>
            <person name="Wortman J."/>
            <person name="Nusbaum C."/>
            <person name="Birren B."/>
        </authorList>
    </citation>
    <scope>NUCLEOTIDE SEQUENCE [LARGE SCALE GENOMIC DNA]</scope>
    <source>
        <strain evidence="1 2">P1569</strain>
    </source>
</reference>
<accession>V9DVS4</accession>
<comment type="caution">
    <text evidence="1">The sequence shown here is derived from an EMBL/GenBank/DDBJ whole genome shotgun (WGS) entry which is preliminary data.</text>
</comment>
<dbReference type="Proteomes" id="UP000018721">
    <property type="component" value="Unassembled WGS sequence"/>
</dbReference>
<gene>
    <name evidence="1" type="ORF">F443_22758</name>
</gene>
<evidence type="ECO:0000313" key="2">
    <source>
        <dbReference type="Proteomes" id="UP000018721"/>
    </source>
</evidence>
<dbReference type="AlphaFoldDB" id="V9DVS4"/>
<evidence type="ECO:0000313" key="1">
    <source>
        <dbReference type="EMBL" id="ETI30122.1"/>
    </source>
</evidence>
<proteinExistence type="predicted"/>
<feature type="non-terminal residue" evidence="1">
    <location>
        <position position="54"/>
    </location>
</feature>